<proteinExistence type="predicted"/>
<dbReference type="Gene3D" id="2.60.40.10">
    <property type="entry name" value="Immunoglobulins"/>
    <property type="match status" value="1"/>
</dbReference>
<evidence type="ECO:0000259" key="3">
    <source>
        <dbReference type="Pfam" id="PF21027"/>
    </source>
</evidence>
<evidence type="ECO:0000256" key="1">
    <source>
        <dbReference type="SAM" id="SignalP"/>
    </source>
</evidence>
<dbReference type="Gene3D" id="3.90.245.10">
    <property type="entry name" value="Ribonucleoside hydrolase-like"/>
    <property type="match status" value="1"/>
</dbReference>
<dbReference type="Proteomes" id="UP001610446">
    <property type="component" value="Unassembled WGS sequence"/>
</dbReference>
<reference evidence="4 5" key="1">
    <citation type="submission" date="2024-07" db="EMBL/GenBank/DDBJ databases">
        <title>Section-level genome sequencing and comparative genomics of Aspergillus sections Usti and Cavernicolus.</title>
        <authorList>
            <consortium name="Lawrence Berkeley National Laboratory"/>
            <person name="Nybo J.L."/>
            <person name="Vesth T.C."/>
            <person name="Theobald S."/>
            <person name="Frisvad J.C."/>
            <person name="Larsen T.O."/>
            <person name="Kjaerboelling I."/>
            <person name="Rothschild-Mancinelli K."/>
            <person name="Lyhne E.K."/>
            <person name="Kogle M.E."/>
            <person name="Barry K."/>
            <person name="Clum A."/>
            <person name="Na H."/>
            <person name="Ledsgaard L."/>
            <person name="Lin J."/>
            <person name="Lipzen A."/>
            <person name="Kuo A."/>
            <person name="Riley R."/>
            <person name="Mondo S."/>
            <person name="Labutti K."/>
            <person name="Haridas S."/>
            <person name="Pangalinan J."/>
            <person name="Salamov A.A."/>
            <person name="Simmons B.A."/>
            <person name="Magnuson J.K."/>
            <person name="Chen J."/>
            <person name="Drula E."/>
            <person name="Henrissat B."/>
            <person name="Wiebenga A."/>
            <person name="Lubbers R.J."/>
            <person name="Gomes A.C."/>
            <person name="Makela M.R."/>
            <person name="Stajich J."/>
            <person name="Grigoriev I.V."/>
            <person name="Mortensen U.H."/>
            <person name="De Vries R.P."/>
            <person name="Baker S.E."/>
            <person name="Andersen M.R."/>
        </authorList>
    </citation>
    <scope>NUCLEOTIDE SEQUENCE [LARGE SCALE GENOMIC DNA]</scope>
    <source>
        <strain evidence="4 5">CBS 123904</strain>
    </source>
</reference>
<protein>
    <recommendedName>
        <fullName evidence="6">Cellulose-binding protein</fullName>
    </recommendedName>
</protein>
<dbReference type="InterPro" id="IPR048527">
    <property type="entry name" value="Sde182_C"/>
</dbReference>
<organism evidence="4 5">
    <name type="scientific">Aspergillus pseudoustus</name>
    <dbReference type="NCBI Taxonomy" id="1810923"/>
    <lineage>
        <taxon>Eukaryota</taxon>
        <taxon>Fungi</taxon>
        <taxon>Dikarya</taxon>
        <taxon>Ascomycota</taxon>
        <taxon>Pezizomycotina</taxon>
        <taxon>Eurotiomycetes</taxon>
        <taxon>Eurotiomycetidae</taxon>
        <taxon>Eurotiales</taxon>
        <taxon>Aspergillaceae</taxon>
        <taxon>Aspergillus</taxon>
        <taxon>Aspergillus subgen. Nidulantes</taxon>
    </lineage>
</organism>
<accession>A0ABR4JWB7</accession>
<feature type="domain" description="Cellulose-binding Sde182 C-terminal" evidence="3">
    <location>
        <begin position="383"/>
        <end position="479"/>
    </location>
</feature>
<keyword evidence="1" id="KW-0732">Signal</keyword>
<comment type="caution">
    <text evidence="4">The sequence shown here is derived from an EMBL/GenBank/DDBJ whole genome shotgun (WGS) entry which is preliminary data.</text>
</comment>
<evidence type="ECO:0000313" key="4">
    <source>
        <dbReference type="EMBL" id="KAL2844345.1"/>
    </source>
</evidence>
<sequence length="497" mass="55144">MPWWKTTTYLALLAPLYLQLSFQTKCILAAEPKPRLFILSDIANEPDDAQSFVRLMVYANDFRIEGLVATTSIWLNDTTRPDLMHEIVDAYGASLPNLRNHAGGWPEAADLKALIASGLPVYGMDGVGEGKDSPGSNLLVNAVDASDEPLWIPIWGGASVLAQALWQVNATRSPAEIDLFVSKVRAYAISDQDNTGTWIRRHWPRLFYIASVHHFNRYAAAAWGGMSGEMYYHFPSGAEGALVSPEWVREHIQRAGALGEKYPDAEFILEGDTPSLLYMIPNGLSDPEHPEWGSWGGRYGPVTFGEGHFADSVDTIVGSDERTMMGSHVTVWRWREAVQRDFAARMRWGVTPQFNHANHAPVAVVNGIEGRHVIQMIVQAGEEVNLDASASCDPDGHDLTFKWWQYKEPSSNNNNPRRDVAELGIDSRTSATVKVRIPPDVVLRQPGRNAQPDCDKHLHLILEVSDGELVAYRRVIFTILGPPIGQPKVIAQGHDEL</sequence>
<dbReference type="InterPro" id="IPR013783">
    <property type="entry name" value="Ig-like_fold"/>
</dbReference>
<feature type="chain" id="PRO_5045241855" description="Cellulose-binding protein" evidence="1">
    <location>
        <begin position="30"/>
        <end position="497"/>
    </location>
</feature>
<evidence type="ECO:0000259" key="2">
    <source>
        <dbReference type="Pfam" id="PF07632"/>
    </source>
</evidence>
<feature type="signal peptide" evidence="1">
    <location>
        <begin position="1"/>
        <end position="29"/>
    </location>
</feature>
<dbReference type="Pfam" id="PF07632">
    <property type="entry name" value="Sde182_NH-like"/>
    <property type="match status" value="1"/>
</dbReference>
<dbReference type="Pfam" id="PF21027">
    <property type="entry name" value="Sde0182_C"/>
    <property type="match status" value="1"/>
</dbReference>
<feature type="domain" description="Cellulose-binding Sde182 nucleoside hydrolase-like" evidence="2">
    <location>
        <begin position="35"/>
        <end position="299"/>
    </location>
</feature>
<evidence type="ECO:0000313" key="5">
    <source>
        <dbReference type="Proteomes" id="UP001610446"/>
    </source>
</evidence>
<dbReference type="InterPro" id="IPR011483">
    <property type="entry name" value="Sde182_NH-like"/>
</dbReference>
<dbReference type="EMBL" id="JBFXLU010000081">
    <property type="protein sequence ID" value="KAL2844345.1"/>
    <property type="molecule type" value="Genomic_DNA"/>
</dbReference>
<name>A0ABR4JWB7_9EURO</name>
<gene>
    <name evidence="4" type="ORF">BJY01DRAFT_248174</name>
</gene>
<keyword evidence="5" id="KW-1185">Reference proteome</keyword>
<evidence type="ECO:0008006" key="6">
    <source>
        <dbReference type="Google" id="ProtNLM"/>
    </source>
</evidence>
<dbReference type="InterPro" id="IPR036452">
    <property type="entry name" value="Ribo_hydro-like"/>
</dbReference>